<proteinExistence type="predicted"/>
<dbReference type="InParanoid" id="Q0EWS8"/>
<dbReference type="HOGENOM" id="CLU_3100553_0_0_0"/>
<organism evidence="1 2">
    <name type="scientific">Mariprofundus ferrooxydans PV-1</name>
    <dbReference type="NCBI Taxonomy" id="314345"/>
    <lineage>
        <taxon>Bacteria</taxon>
        <taxon>Pseudomonadati</taxon>
        <taxon>Pseudomonadota</taxon>
        <taxon>Candidatius Mariprofundia</taxon>
        <taxon>Mariprofundales</taxon>
        <taxon>Mariprofundaceae</taxon>
        <taxon>Mariprofundus</taxon>
    </lineage>
</organism>
<gene>
    <name evidence="1" type="ORF">SPV1_06214</name>
</gene>
<evidence type="ECO:0000313" key="2">
    <source>
        <dbReference type="Proteomes" id="UP000005297"/>
    </source>
</evidence>
<dbReference type="EMBL" id="AATS01000018">
    <property type="protein sequence ID" value="EAU53711.1"/>
    <property type="molecule type" value="Genomic_DNA"/>
</dbReference>
<accession>Q0EWS8</accession>
<keyword evidence="2" id="KW-1185">Reference proteome</keyword>
<reference evidence="1 2" key="1">
    <citation type="submission" date="2006-09" db="EMBL/GenBank/DDBJ databases">
        <authorList>
            <person name="Emerson D."/>
            <person name="Ferriera S."/>
            <person name="Johnson J."/>
            <person name="Kravitz S."/>
            <person name="Halpern A."/>
            <person name="Remington K."/>
            <person name="Beeson K."/>
            <person name="Tran B."/>
            <person name="Rogers Y.-H."/>
            <person name="Friedman R."/>
            <person name="Venter J.C."/>
        </authorList>
    </citation>
    <scope>NUCLEOTIDE SEQUENCE [LARGE SCALE GENOMIC DNA]</scope>
    <source>
        <strain evidence="1 2">PV-1</strain>
    </source>
</reference>
<comment type="caution">
    <text evidence="1">The sequence shown here is derived from an EMBL/GenBank/DDBJ whole genome shotgun (WGS) entry which is preliminary data.</text>
</comment>
<sequence length="51" mass="6056">MILNLRKIVSGFLPAQALVSRRNRFLQKSEQHIFLQVEWLLARKIWAPLPE</sequence>
<evidence type="ECO:0000313" key="1">
    <source>
        <dbReference type="EMBL" id="EAU53711.1"/>
    </source>
</evidence>
<dbReference type="AlphaFoldDB" id="Q0EWS8"/>
<protein>
    <submittedName>
        <fullName evidence="1">Uncharacterized protein</fullName>
    </submittedName>
</protein>
<dbReference type="Proteomes" id="UP000005297">
    <property type="component" value="Unassembled WGS sequence"/>
</dbReference>
<name>Q0EWS8_9PROT</name>